<keyword evidence="3" id="KW-1185">Reference proteome</keyword>
<evidence type="ECO:0000256" key="1">
    <source>
        <dbReference type="SAM" id="MobiDB-lite"/>
    </source>
</evidence>
<dbReference type="EMBL" id="JANCYW010000010">
    <property type="protein sequence ID" value="KAK4536874.1"/>
    <property type="molecule type" value="Genomic_DNA"/>
</dbReference>
<feature type="region of interest" description="Disordered" evidence="1">
    <location>
        <begin position="1"/>
        <end position="23"/>
    </location>
</feature>
<name>A0AAV9IX61_CYACA</name>
<organism evidence="2 3">
    <name type="scientific">Cyanidium caldarium</name>
    <name type="common">Red alga</name>
    <dbReference type="NCBI Taxonomy" id="2771"/>
    <lineage>
        <taxon>Eukaryota</taxon>
        <taxon>Rhodophyta</taxon>
        <taxon>Bangiophyceae</taxon>
        <taxon>Cyanidiales</taxon>
        <taxon>Cyanidiaceae</taxon>
        <taxon>Cyanidium</taxon>
    </lineage>
</organism>
<accession>A0AAV9IX61</accession>
<protein>
    <submittedName>
        <fullName evidence="2">Uncharacterized protein</fullName>
    </submittedName>
</protein>
<evidence type="ECO:0000313" key="3">
    <source>
        <dbReference type="Proteomes" id="UP001301350"/>
    </source>
</evidence>
<gene>
    <name evidence="2" type="ORF">CDCA_CDCA10G2899</name>
</gene>
<dbReference type="AlphaFoldDB" id="A0AAV9IX61"/>
<comment type="caution">
    <text evidence="2">The sequence shown here is derived from an EMBL/GenBank/DDBJ whole genome shotgun (WGS) entry which is preliminary data.</text>
</comment>
<reference evidence="2 3" key="1">
    <citation type="submission" date="2022-07" db="EMBL/GenBank/DDBJ databases">
        <title>Genome-wide signatures of adaptation to extreme environments.</title>
        <authorList>
            <person name="Cho C.H."/>
            <person name="Yoon H.S."/>
        </authorList>
    </citation>
    <scope>NUCLEOTIDE SEQUENCE [LARGE SCALE GENOMIC DNA]</scope>
    <source>
        <strain evidence="2 3">DBV 063 E5</strain>
    </source>
</reference>
<dbReference type="Proteomes" id="UP001301350">
    <property type="component" value="Unassembled WGS sequence"/>
</dbReference>
<evidence type="ECO:0000313" key="2">
    <source>
        <dbReference type="EMBL" id="KAK4536874.1"/>
    </source>
</evidence>
<proteinExistence type="predicted"/>
<sequence length="157" mass="16988">MRRRPGEVVDHSDRRRSDPSGACHLVPTLRSPTRAVHNANVYLSTSSTSSCVDWTTGCTLYRHRAWRCPVLDLKGPPVSRCAPMAERDRRIASVPPFCGSACGMRKVRCARACAWAILDAVGAGGRAPVCVCVHAGRDAPSARPTLSEWGMLLVFSG</sequence>
<feature type="compositionally biased region" description="Basic and acidic residues" evidence="1">
    <location>
        <begin position="1"/>
        <end position="18"/>
    </location>
</feature>